<feature type="domain" description="Calcineurin-like phosphoesterase" evidence="8">
    <location>
        <begin position="4"/>
        <end position="232"/>
    </location>
</feature>
<evidence type="ECO:0000256" key="7">
    <source>
        <dbReference type="RuleBase" id="RU363069"/>
    </source>
</evidence>
<sequence>MTGRIFHTSDWHLGRHIGRRRRDIEFAAVLAEIVSIAENFAPDLIVHSGDLFDGSRPSLDDLRLASETLRRLGRIAPTVVVAGNHDTRPVLTFLQYVLDAAGHTPDHRVRFVTDTGSGGPMVAEYPAADGEHTIRIGALAYLHPNRFTYDLADPGTATTSFAQQMRHVQGEVYRRLGAGRGPRDILVYAAHLFVEGATPSHSERPISLRSDYAVPAARLPLVDYGALGHIHKPQRIDSVGFPAHYAGSPLQLDFGETKDTKSVVLVEIDPGKDPRIELVPLSSGRRLVKLTGTLDEIAQRARRVGDAWVKAIVDTDSPTLGLSETLAAMLPHATIIDIQERRAGTASPILDRSAATAEVPSAESLLHDYLIDREVTGRRLDHVMAALAHLQSEPDPIDPAPCCEEKLLTAAIDGHGLDDVDRAGLLPGFATDGSAVR</sequence>
<dbReference type="EMBL" id="QNRE01000015">
    <property type="protein sequence ID" value="RBO85278.1"/>
    <property type="molecule type" value="Genomic_DNA"/>
</dbReference>
<comment type="function">
    <text evidence="7">SbcCD cleaves DNA hairpin structures. These structures can inhibit DNA replication and are intermediates in certain DNA recombination reactions. The complex acts as a 3'-&gt;5' double strand exonuclease that can open hairpins. It also has a 5' single-strand endonuclease activity.</text>
</comment>
<evidence type="ECO:0000313" key="10">
    <source>
        <dbReference type="EMBL" id="RBO85278.1"/>
    </source>
</evidence>
<keyword evidence="6 7" id="KW-0269">Exonuclease</keyword>
<keyword evidence="7" id="KW-0255">Endonuclease</keyword>
<dbReference type="AlphaFoldDB" id="A0A366D7M4"/>
<dbReference type="GO" id="GO:0008408">
    <property type="term" value="F:3'-5' exonuclease activity"/>
    <property type="evidence" value="ECO:0007669"/>
    <property type="project" value="InterPro"/>
</dbReference>
<keyword evidence="11" id="KW-1185">Reference proteome</keyword>
<protein>
    <recommendedName>
        <fullName evidence="3 7">Nuclease SbcCD subunit D</fullName>
    </recommendedName>
</protein>
<dbReference type="InterPro" id="IPR029052">
    <property type="entry name" value="Metallo-depent_PP-like"/>
</dbReference>
<proteinExistence type="inferred from homology"/>
<evidence type="ECO:0000256" key="2">
    <source>
        <dbReference type="ARBA" id="ARBA00011322"/>
    </source>
</evidence>
<evidence type="ECO:0000256" key="6">
    <source>
        <dbReference type="ARBA" id="ARBA00022839"/>
    </source>
</evidence>
<dbReference type="PANTHER" id="PTHR30337">
    <property type="entry name" value="COMPONENT OF ATP-DEPENDENT DSDNA EXONUCLEASE"/>
    <property type="match status" value="1"/>
</dbReference>
<dbReference type="PANTHER" id="PTHR30337:SF0">
    <property type="entry name" value="NUCLEASE SBCCD SUBUNIT D"/>
    <property type="match status" value="1"/>
</dbReference>
<comment type="subunit">
    <text evidence="2 7">Heterodimer of SbcC and SbcD.</text>
</comment>
<name>A0A366D7M4_9NOCA</name>
<dbReference type="GO" id="GO:0004519">
    <property type="term" value="F:endonuclease activity"/>
    <property type="evidence" value="ECO:0007669"/>
    <property type="project" value="UniProtKB-KW"/>
</dbReference>
<comment type="similarity">
    <text evidence="1 7">Belongs to the SbcD family.</text>
</comment>
<dbReference type="STRING" id="1210090.GCA_001613185_03070"/>
<dbReference type="NCBIfam" id="TIGR00619">
    <property type="entry name" value="sbcd"/>
    <property type="match status" value="1"/>
</dbReference>
<keyword evidence="7" id="KW-0233">DNA recombination</keyword>
<keyword evidence="4 7" id="KW-0540">Nuclease</keyword>
<accession>A0A366D7M4</accession>
<organism evidence="10 11">
    <name type="scientific">Nocardia puris</name>
    <dbReference type="NCBI Taxonomy" id="208602"/>
    <lineage>
        <taxon>Bacteria</taxon>
        <taxon>Bacillati</taxon>
        <taxon>Actinomycetota</taxon>
        <taxon>Actinomycetes</taxon>
        <taxon>Mycobacteriales</taxon>
        <taxon>Nocardiaceae</taxon>
        <taxon>Nocardia</taxon>
    </lineage>
</organism>
<evidence type="ECO:0000259" key="8">
    <source>
        <dbReference type="Pfam" id="PF00149"/>
    </source>
</evidence>
<dbReference type="GO" id="GO:0006310">
    <property type="term" value="P:DNA recombination"/>
    <property type="evidence" value="ECO:0007669"/>
    <property type="project" value="UniProtKB-KW"/>
</dbReference>
<dbReference type="RefSeq" id="WP_067509187.1">
    <property type="nucleotide sequence ID" value="NZ_QNRE01000015.1"/>
</dbReference>
<dbReference type="InterPro" id="IPR050535">
    <property type="entry name" value="DNA_Repair-Maintenance_Comp"/>
</dbReference>
<dbReference type="GO" id="GO:0006260">
    <property type="term" value="P:DNA replication"/>
    <property type="evidence" value="ECO:0007669"/>
    <property type="project" value="UniProtKB-KW"/>
</dbReference>
<dbReference type="CDD" id="cd00840">
    <property type="entry name" value="MPP_Mre11_N"/>
    <property type="match status" value="1"/>
</dbReference>
<evidence type="ECO:0000256" key="1">
    <source>
        <dbReference type="ARBA" id="ARBA00010555"/>
    </source>
</evidence>
<reference evidence="10 11" key="1">
    <citation type="submission" date="2018-06" db="EMBL/GenBank/DDBJ databases">
        <title>Genomic Encyclopedia of Type Strains, Phase IV (KMG-IV): sequencing the most valuable type-strain genomes for metagenomic binning, comparative biology and taxonomic classification.</title>
        <authorList>
            <person name="Goeker M."/>
        </authorList>
    </citation>
    <scope>NUCLEOTIDE SEQUENCE [LARGE SCALE GENOMIC DNA]</scope>
    <source>
        <strain evidence="10 11">DSM 44599</strain>
    </source>
</reference>
<dbReference type="InterPro" id="IPR004843">
    <property type="entry name" value="Calcineurin-like_PHP"/>
</dbReference>
<dbReference type="InterPro" id="IPR004593">
    <property type="entry name" value="SbcD"/>
</dbReference>
<dbReference type="InterPro" id="IPR026843">
    <property type="entry name" value="SbcD_C"/>
</dbReference>
<keyword evidence="7" id="KW-0235">DNA replication</keyword>
<dbReference type="Gene3D" id="3.60.21.10">
    <property type="match status" value="1"/>
</dbReference>
<evidence type="ECO:0000256" key="3">
    <source>
        <dbReference type="ARBA" id="ARBA00013365"/>
    </source>
</evidence>
<gene>
    <name evidence="7" type="primary">sbcD</name>
    <name evidence="10" type="ORF">DFR74_115126</name>
</gene>
<dbReference type="OrthoDB" id="9773856at2"/>
<evidence type="ECO:0000313" key="11">
    <source>
        <dbReference type="Proteomes" id="UP000252586"/>
    </source>
</evidence>
<evidence type="ECO:0000256" key="5">
    <source>
        <dbReference type="ARBA" id="ARBA00022801"/>
    </source>
</evidence>
<dbReference type="Pfam" id="PF12320">
    <property type="entry name" value="SbcD_C"/>
    <property type="match status" value="1"/>
</dbReference>
<feature type="domain" description="Nuclease SbcCD subunit D C-terminal" evidence="9">
    <location>
        <begin position="285"/>
        <end position="346"/>
    </location>
</feature>
<dbReference type="SUPFAM" id="SSF56300">
    <property type="entry name" value="Metallo-dependent phosphatases"/>
    <property type="match status" value="1"/>
</dbReference>
<evidence type="ECO:0000259" key="9">
    <source>
        <dbReference type="Pfam" id="PF12320"/>
    </source>
</evidence>
<evidence type="ECO:0000256" key="4">
    <source>
        <dbReference type="ARBA" id="ARBA00022722"/>
    </source>
</evidence>
<dbReference type="Proteomes" id="UP000252586">
    <property type="component" value="Unassembled WGS sequence"/>
</dbReference>
<keyword evidence="5 7" id="KW-0378">Hydrolase</keyword>
<dbReference type="InterPro" id="IPR041796">
    <property type="entry name" value="Mre11_N"/>
</dbReference>
<dbReference type="Pfam" id="PF00149">
    <property type="entry name" value="Metallophos"/>
    <property type="match status" value="1"/>
</dbReference>
<comment type="caution">
    <text evidence="10">The sequence shown here is derived from an EMBL/GenBank/DDBJ whole genome shotgun (WGS) entry which is preliminary data.</text>
</comment>